<keyword evidence="21" id="KW-1185">Reference proteome</keyword>
<keyword evidence="11 17" id="KW-0267">Excision nuclease</keyword>
<gene>
    <name evidence="17 20" type="primary">uvrA</name>
    <name evidence="20" type="ORF">GCM10009745_77320</name>
</gene>
<dbReference type="Proteomes" id="UP001500280">
    <property type="component" value="Unassembled WGS sequence"/>
</dbReference>
<dbReference type="InterPro" id="IPR003439">
    <property type="entry name" value="ABC_transporter-like_ATP-bd"/>
</dbReference>
<dbReference type="HAMAP" id="MF_00205">
    <property type="entry name" value="UvrA"/>
    <property type="match status" value="1"/>
</dbReference>
<dbReference type="SUPFAM" id="SSF52540">
    <property type="entry name" value="P-loop containing nucleoside triphosphate hydrolases"/>
    <property type="match status" value="2"/>
</dbReference>
<keyword evidence="8 17" id="KW-0863">Zinc-finger</keyword>
<evidence type="ECO:0000256" key="12">
    <source>
        <dbReference type="ARBA" id="ARBA00023125"/>
    </source>
</evidence>
<evidence type="ECO:0000313" key="21">
    <source>
        <dbReference type="Proteomes" id="UP001500280"/>
    </source>
</evidence>
<dbReference type="InterPro" id="IPR017871">
    <property type="entry name" value="ABC_transporter-like_CS"/>
</dbReference>
<dbReference type="Gene3D" id="3.30.1490.20">
    <property type="entry name" value="ATP-grasp fold, A domain"/>
    <property type="match status" value="1"/>
</dbReference>
<feature type="zinc finger region" description="C4-type" evidence="17">
    <location>
        <begin position="745"/>
        <end position="771"/>
    </location>
</feature>
<evidence type="ECO:0000256" key="5">
    <source>
        <dbReference type="ARBA" id="ARBA00022741"/>
    </source>
</evidence>
<keyword evidence="17" id="KW-0742">SOS response</keyword>
<evidence type="ECO:0000256" key="18">
    <source>
        <dbReference type="SAM" id="MobiDB-lite"/>
    </source>
</evidence>
<dbReference type="InterPro" id="IPR041552">
    <property type="entry name" value="UvrA_DNA-bd"/>
</dbReference>
<dbReference type="PROSITE" id="PS50893">
    <property type="entry name" value="ABC_TRANSPORTER_2"/>
    <property type="match status" value="1"/>
</dbReference>
<feature type="binding site" evidence="17">
    <location>
        <begin position="32"/>
        <end position="39"/>
    </location>
    <ligand>
        <name>ATP</name>
        <dbReference type="ChEBI" id="CHEBI:30616"/>
    </ligand>
</feature>
<evidence type="ECO:0000259" key="19">
    <source>
        <dbReference type="PROSITE" id="PS50893"/>
    </source>
</evidence>
<feature type="domain" description="ABC transporter" evidence="19">
    <location>
        <begin position="614"/>
        <end position="942"/>
    </location>
</feature>
<dbReference type="InterPro" id="IPR027417">
    <property type="entry name" value="P-loop_NTPase"/>
</dbReference>
<name>A0ABP4V3H3_9ACTN</name>
<evidence type="ECO:0000256" key="3">
    <source>
        <dbReference type="ARBA" id="ARBA00022723"/>
    </source>
</evidence>
<dbReference type="CDD" id="cd03270">
    <property type="entry name" value="ABC_UvrA_I"/>
    <property type="match status" value="1"/>
</dbReference>
<comment type="caution">
    <text evidence="20">The sequence shown here is derived from an EMBL/GenBank/DDBJ whole genome shotgun (WGS) entry which is preliminary data.</text>
</comment>
<keyword evidence="12 17" id="KW-0238">DNA-binding</keyword>
<dbReference type="PANTHER" id="PTHR43152:SF3">
    <property type="entry name" value="UVRABC SYSTEM PROTEIN A"/>
    <property type="match status" value="1"/>
</dbReference>
<evidence type="ECO:0000256" key="2">
    <source>
        <dbReference type="ARBA" id="ARBA00022490"/>
    </source>
</evidence>
<evidence type="ECO:0000313" key="20">
    <source>
        <dbReference type="EMBL" id="GAA1717161.1"/>
    </source>
</evidence>
<comment type="function">
    <text evidence="17">The UvrABC repair system catalyzes the recognition and processing of DNA lesions. UvrA is an ATPase and a DNA-binding protein. A damage recognition complex composed of 2 UvrA and 2 UvrB subunits scans DNA for abnormalities. When the presence of a lesion has been verified by UvrB, the UvrA molecules dissociate.</text>
</comment>
<proteinExistence type="inferred from homology"/>
<sequence length="1032" mass="112285">MSDRLIVRGAREHNLKDVSVELPRDAMIVFTGLSGSGKSSLAFDTIFAEGQRRYVESLSAYARQFLGQMDKPDVDFIEGLSPAVSIDQKSTSRNPRSTVGTITEVYDYLRLLFARAGRPHCPECGEAIARQTPQQIVDRVLELEEGIRFQVLAPVVRGRKGEYVDLFRQLSGQGFARARVDGEIIQLTEPPKLDKQKKHTIEVVVDRLAVKSSAKQRLTDSVETALNLASGLLLLDFVDLPEKDPGRERRFSEKLACPNDHPLAIDELEPRSFSFNSPYGACPVCTGLGTRMEVDPELLVPDPEKSLDEGAIQPWSGANVSQYFERLLAALAKDLKIKTTTPFAELPAKAKKSLLTGHDKQVHVSYQNRYGRERSYYTTFEGVIPYVERRHAEASSDTGRERFEEYMREVPCLACNGARLKPISLAVTLGGKNIAEISAMSIDEVHDFLRGMELSPREKQIAERVVKEIGERLRFLLDVGLDYLALSRPAGSLSGGEAQRIRLATQIGSGLVGVLYVLDEPSIGLHQRDNRRLIDTLVRLKDLGNTLIVVEHDEDTIDHADWVVDIGPGAGEHGGQVVVSGTVEDLRNHPDSITGAYVSGRKEIPIPAIRRPLTEGRELTVYGARQNNLQDIDVTIPLGVFVAVTGVSGSGKSTLVNDILYTSLARQIYGARAVPGRHTKISGMDQVDKVIHVDQSPIGRTPRSNPATYTGVWDHVRKLFAETPEAKVRGYLQGRFSFNVKGGRCEACSGDGTLKIEMNFLPDVYVPCEVCHGARYNRETLEVHYKGKTVADVLDMPIEEAAEFFAAIPAISRHLTTLVEVGLGYVRLGQPAPTLSGGEAQRVKLASELQRRSTGRTVYVLDEPTTGLHFEDIRKLLGVLGGLVDKGNSVLVIEHNLDVIKTADWIIDLGPDGGRRGGTLVGEGTPEEIAANPASYTGEFLREILAGRAAKPSAKVLAAEAKALPAKKTVAKKAPAKATAPKTAAAKKAPAKKAAATKTAAARTTAAKTAATKVTASKAAAKKAPARKRAAG</sequence>
<feature type="region of interest" description="Disordered" evidence="18">
    <location>
        <begin position="968"/>
        <end position="1032"/>
    </location>
</feature>
<feature type="binding site" evidence="17">
    <location>
        <begin position="646"/>
        <end position="653"/>
    </location>
    <ligand>
        <name>ATP</name>
        <dbReference type="ChEBI" id="CHEBI:30616"/>
    </ligand>
</feature>
<evidence type="ECO:0000256" key="6">
    <source>
        <dbReference type="ARBA" id="ARBA00022763"/>
    </source>
</evidence>
<keyword evidence="6 17" id="KW-0227">DNA damage</keyword>
<evidence type="ECO:0000256" key="17">
    <source>
        <dbReference type="HAMAP-Rule" id="MF_00205"/>
    </source>
</evidence>
<evidence type="ECO:0000256" key="1">
    <source>
        <dbReference type="ARBA" id="ARBA00004496"/>
    </source>
</evidence>
<evidence type="ECO:0000256" key="7">
    <source>
        <dbReference type="ARBA" id="ARBA00022769"/>
    </source>
</evidence>
<dbReference type="InterPro" id="IPR013815">
    <property type="entry name" value="ATP_grasp_subdomain_1"/>
</dbReference>
<dbReference type="Pfam" id="PF17755">
    <property type="entry name" value="UvrA_DNA-bind"/>
    <property type="match status" value="1"/>
</dbReference>
<dbReference type="RefSeq" id="WP_344164074.1">
    <property type="nucleotide sequence ID" value="NZ_BAAANF010000027.1"/>
</dbReference>
<keyword evidence="13 17" id="KW-0234">DNA repair</keyword>
<dbReference type="NCBIfam" id="TIGR00630">
    <property type="entry name" value="uvra"/>
    <property type="match status" value="1"/>
</dbReference>
<keyword evidence="4 17" id="KW-0677">Repeat</keyword>
<evidence type="ECO:0000256" key="13">
    <source>
        <dbReference type="ARBA" id="ARBA00023204"/>
    </source>
</evidence>
<evidence type="ECO:0000256" key="15">
    <source>
        <dbReference type="ARBA" id="ARBA00039316"/>
    </source>
</evidence>
<reference evidence="21" key="1">
    <citation type="journal article" date="2019" name="Int. J. Syst. Evol. Microbiol.">
        <title>The Global Catalogue of Microorganisms (GCM) 10K type strain sequencing project: providing services to taxonomists for standard genome sequencing and annotation.</title>
        <authorList>
            <consortium name="The Broad Institute Genomics Platform"/>
            <consortium name="The Broad Institute Genome Sequencing Center for Infectious Disease"/>
            <person name="Wu L."/>
            <person name="Ma J."/>
        </authorList>
    </citation>
    <scope>NUCLEOTIDE SEQUENCE [LARGE SCALE GENOMIC DNA]</scope>
    <source>
        <strain evidence="21">JCM 14307</strain>
    </source>
</reference>
<dbReference type="CDD" id="cd03271">
    <property type="entry name" value="ABC_UvrA_II"/>
    <property type="match status" value="1"/>
</dbReference>
<keyword evidence="9 17" id="KW-0862">Zinc</keyword>
<protein>
    <recommendedName>
        <fullName evidence="15 17">UvrABC system protein A</fullName>
        <shortName evidence="17">UvrA protein</shortName>
    </recommendedName>
    <alternativeName>
        <fullName evidence="16 17">Excinuclease ABC subunit A</fullName>
    </alternativeName>
</protein>
<keyword evidence="10 17" id="KW-0067">ATP-binding</keyword>
<dbReference type="NCBIfam" id="NF001503">
    <property type="entry name" value="PRK00349.1"/>
    <property type="match status" value="1"/>
</dbReference>
<evidence type="ECO:0000256" key="14">
    <source>
        <dbReference type="ARBA" id="ARBA00038000"/>
    </source>
</evidence>
<feature type="compositionally biased region" description="Low complexity" evidence="18">
    <location>
        <begin position="976"/>
        <end position="1019"/>
    </location>
</feature>
<dbReference type="InterPro" id="IPR004602">
    <property type="entry name" value="UvrA"/>
</dbReference>
<dbReference type="Gene3D" id="1.20.1580.10">
    <property type="entry name" value="ABC transporter ATPase like domain"/>
    <property type="match status" value="2"/>
</dbReference>
<evidence type="ECO:0000256" key="11">
    <source>
        <dbReference type="ARBA" id="ARBA00022881"/>
    </source>
</evidence>
<accession>A0ABP4V3H3</accession>
<keyword evidence="5 17" id="KW-0547">Nucleotide-binding</keyword>
<comment type="similarity">
    <text evidence="14 17">Belongs to the ABC transporter superfamily. UvrA family.</text>
</comment>
<dbReference type="InterPro" id="IPR041102">
    <property type="entry name" value="UvrA_inter"/>
</dbReference>
<dbReference type="Gene3D" id="1.10.8.280">
    <property type="entry name" value="ABC transporter ATPase domain-like"/>
    <property type="match status" value="1"/>
</dbReference>
<comment type="subcellular location">
    <subcellularLocation>
        <location evidence="1 17">Cytoplasm</location>
    </subcellularLocation>
</comment>
<evidence type="ECO:0000256" key="10">
    <source>
        <dbReference type="ARBA" id="ARBA00022840"/>
    </source>
</evidence>
<dbReference type="Pfam" id="PF17760">
    <property type="entry name" value="UvrA_inter"/>
    <property type="match status" value="1"/>
</dbReference>
<keyword evidence="3 17" id="KW-0479">Metal-binding</keyword>
<keyword evidence="2 17" id="KW-0963">Cytoplasm</keyword>
<evidence type="ECO:0000256" key="16">
    <source>
        <dbReference type="ARBA" id="ARBA00042156"/>
    </source>
</evidence>
<evidence type="ECO:0000256" key="9">
    <source>
        <dbReference type="ARBA" id="ARBA00022833"/>
    </source>
</evidence>
<evidence type="ECO:0000256" key="8">
    <source>
        <dbReference type="ARBA" id="ARBA00022771"/>
    </source>
</evidence>
<dbReference type="Gene3D" id="3.40.50.300">
    <property type="entry name" value="P-loop containing nucleotide triphosphate hydrolases"/>
    <property type="match status" value="2"/>
</dbReference>
<comment type="subunit">
    <text evidence="17">Forms a heterotetramer with UvrB during the search for lesions.</text>
</comment>
<dbReference type="PANTHER" id="PTHR43152">
    <property type="entry name" value="UVRABC SYSTEM PROTEIN A"/>
    <property type="match status" value="1"/>
</dbReference>
<organism evidence="20 21">
    <name type="scientific">Kribbella yunnanensis</name>
    <dbReference type="NCBI Taxonomy" id="190194"/>
    <lineage>
        <taxon>Bacteria</taxon>
        <taxon>Bacillati</taxon>
        <taxon>Actinomycetota</taxon>
        <taxon>Actinomycetes</taxon>
        <taxon>Propionibacteriales</taxon>
        <taxon>Kribbellaceae</taxon>
        <taxon>Kribbella</taxon>
    </lineage>
</organism>
<dbReference type="EMBL" id="BAAANF010000027">
    <property type="protein sequence ID" value="GAA1717161.1"/>
    <property type="molecule type" value="Genomic_DNA"/>
</dbReference>
<feature type="compositionally biased region" description="Basic residues" evidence="18">
    <location>
        <begin position="1020"/>
        <end position="1032"/>
    </location>
</feature>
<dbReference type="PROSITE" id="PS00211">
    <property type="entry name" value="ABC_TRANSPORTER_1"/>
    <property type="match status" value="2"/>
</dbReference>
<evidence type="ECO:0000256" key="4">
    <source>
        <dbReference type="ARBA" id="ARBA00022737"/>
    </source>
</evidence>
<keyword evidence="7 17" id="KW-0228">DNA excision</keyword>
<comment type="caution">
    <text evidence="17">Lacks conserved residue(s) required for the propagation of feature annotation.</text>
</comment>